<reference evidence="1" key="3">
    <citation type="submission" date="2025-09" db="UniProtKB">
        <authorList>
            <consortium name="Ensembl"/>
        </authorList>
    </citation>
    <scope>IDENTIFICATION</scope>
</reference>
<accession>A0A2I3G8A0</accession>
<protein>
    <submittedName>
        <fullName evidence="1">Uncharacterized protein</fullName>
    </submittedName>
</protein>
<sequence length="77" mass="8179">MRVLAPSLMLSLAMKALLVFGAIHSSVFPFLFMLIPLGLQACAQLFQCLSGACTLGSAVWVSDPPSWCVGLLKAEPL</sequence>
<reference evidence="1" key="2">
    <citation type="submission" date="2025-08" db="UniProtKB">
        <authorList>
            <consortium name="Ensembl"/>
        </authorList>
    </citation>
    <scope>IDENTIFICATION</scope>
</reference>
<proteinExistence type="predicted"/>
<dbReference type="EMBL" id="ADFV01130576">
    <property type="status" value="NOT_ANNOTATED_CDS"/>
    <property type="molecule type" value="Genomic_DNA"/>
</dbReference>
<keyword evidence="2" id="KW-1185">Reference proteome</keyword>
<organism evidence="1 2">
    <name type="scientific">Nomascus leucogenys</name>
    <name type="common">Northern white-cheeked gibbon</name>
    <name type="synonym">Hylobates leucogenys</name>
    <dbReference type="NCBI Taxonomy" id="61853"/>
    <lineage>
        <taxon>Eukaryota</taxon>
        <taxon>Metazoa</taxon>
        <taxon>Chordata</taxon>
        <taxon>Craniata</taxon>
        <taxon>Vertebrata</taxon>
        <taxon>Euteleostomi</taxon>
        <taxon>Mammalia</taxon>
        <taxon>Eutheria</taxon>
        <taxon>Euarchontoglires</taxon>
        <taxon>Primates</taxon>
        <taxon>Haplorrhini</taxon>
        <taxon>Catarrhini</taxon>
        <taxon>Hylobatidae</taxon>
        <taxon>Nomascus</taxon>
    </lineage>
</organism>
<dbReference type="InParanoid" id="A0A2I3G8A0"/>
<reference evidence="1 2" key="1">
    <citation type="submission" date="2012-10" db="EMBL/GenBank/DDBJ databases">
        <authorList>
            <consortium name="Gibbon Genome Sequencing Consortium"/>
        </authorList>
    </citation>
    <scope>NUCLEOTIDE SEQUENCE [LARGE SCALE GENOMIC DNA]</scope>
</reference>
<dbReference type="AlphaFoldDB" id="A0A2I3G8A0"/>
<dbReference type="GeneTree" id="ENSGT00910000146929"/>
<dbReference type="Proteomes" id="UP000001073">
    <property type="component" value="Chromosome 14"/>
</dbReference>
<evidence type="ECO:0000313" key="2">
    <source>
        <dbReference type="Proteomes" id="UP000001073"/>
    </source>
</evidence>
<dbReference type="Ensembl" id="ENSNLET00000033222.1">
    <property type="protein sequence ID" value="ENSNLEP00000027619.1"/>
    <property type="gene ID" value="ENSNLEG00000030074.1"/>
</dbReference>
<name>A0A2I3G8A0_NOMLE</name>
<dbReference type="OMA" id="HCFSTKG"/>
<evidence type="ECO:0000313" key="1">
    <source>
        <dbReference type="Ensembl" id="ENSNLEP00000027619.1"/>
    </source>
</evidence>